<dbReference type="SUPFAM" id="SSF141523">
    <property type="entry name" value="L,D-transpeptidase catalytic domain-like"/>
    <property type="match status" value="1"/>
</dbReference>
<dbReference type="CDD" id="cd16913">
    <property type="entry name" value="YkuD_like"/>
    <property type="match status" value="1"/>
</dbReference>
<keyword evidence="4 6" id="KW-0573">Peptidoglycan synthesis</keyword>
<dbReference type="Pfam" id="PF03734">
    <property type="entry name" value="YkuD"/>
    <property type="match status" value="1"/>
</dbReference>
<feature type="active site" description="Proton donor/acceptor" evidence="6">
    <location>
        <position position="157"/>
    </location>
</feature>
<dbReference type="AlphaFoldDB" id="A0A1B2IZ25"/>
<proteinExistence type="predicted"/>
<evidence type="ECO:0000256" key="1">
    <source>
        <dbReference type="ARBA" id="ARBA00004752"/>
    </source>
</evidence>
<dbReference type="GO" id="GO:0016740">
    <property type="term" value="F:transferase activity"/>
    <property type="evidence" value="ECO:0007669"/>
    <property type="project" value="UniProtKB-KW"/>
</dbReference>
<sequence>MKRTLRIVLLVVVMVLVVFSAHHLLHFSAKQETTEQSSQKSSTGSSQKKTSTSSDDTTPSYMNKINWRKSSENKPYPDLNKLSNVWIHVSIANQRVYIKDGNKTVYTMYASTGIHNSTPRGTFHIQAERGDFFYNQSSGEGAHYWVSFKDHGVYLFHTVPTDQYGKYNVKEADQLGRTAKSHGCVRLSVPDAKWFYNHVKEGTKVVIN</sequence>
<feature type="active site" description="Nucleophile" evidence="6">
    <location>
        <position position="184"/>
    </location>
</feature>
<dbReference type="UniPathway" id="UPA00219"/>
<dbReference type="RefSeq" id="WP_065902604.1">
    <property type="nucleotide sequence ID" value="NZ_CP014912.1"/>
</dbReference>
<dbReference type="InterPro" id="IPR038063">
    <property type="entry name" value="Transpep_catalytic_dom"/>
</dbReference>
<organism evidence="10 11">
    <name type="scientific">Secundilactobacillus paracollinoides</name>
    <dbReference type="NCBI Taxonomy" id="240427"/>
    <lineage>
        <taxon>Bacteria</taxon>
        <taxon>Bacillati</taxon>
        <taxon>Bacillota</taxon>
        <taxon>Bacilli</taxon>
        <taxon>Lactobacillales</taxon>
        <taxon>Lactobacillaceae</taxon>
        <taxon>Secundilactobacillus</taxon>
    </lineage>
</organism>
<evidence type="ECO:0000259" key="9">
    <source>
        <dbReference type="PROSITE" id="PS52029"/>
    </source>
</evidence>
<reference evidence="10 11" key="1">
    <citation type="submission" date="2016-03" db="EMBL/GenBank/DDBJ databases">
        <title>Pediococcus and Lactobacillus from brewery environment - whole genome sequencing and assembly.</title>
        <authorList>
            <person name="Behr J."/>
            <person name="Geissler A.J."/>
            <person name="Vogel R.F."/>
        </authorList>
    </citation>
    <scope>NUCLEOTIDE SEQUENCE [LARGE SCALE GENOMIC DNA]</scope>
    <source>
        <strain evidence="10 11">TMW 1.1995</strain>
    </source>
</reference>
<dbReference type="GO" id="GO:0071972">
    <property type="term" value="F:peptidoglycan L,D-transpeptidase activity"/>
    <property type="evidence" value="ECO:0007669"/>
    <property type="project" value="TreeGrafter"/>
</dbReference>
<keyword evidence="11" id="KW-1185">Reference proteome</keyword>
<evidence type="ECO:0000256" key="2">
    <source>
        <dbReference type="ARBA" id="ARBA00022679"/>
    </source>
</evidence>
<dbReference type="GO" id="GO:0005576">
    <property type="term" value="C:extracellular region"/>
    <property type="evidence" value="ECO:0007669"/>
    <property type="project" value="TreeGrafter"/>
</dbReference>
<dbReference type="PANTHER" id="PTHR30582:SF2">
    <property type="entry name" value="L,D-TRANSPEPTIDASE YCIB-RELATED"/>
    <property type="match status" value="1"/>
</dbReference>
<keyword evidence="8" id="KW-0472">Membrane</keyword>
<dbReference type="GO" id="GO:0008360">
    <property type="term" value="P:regulation of cell shape"/>
    <property type="evidence" value="ECO:0007669"/>
    <property type="project" value="UniProtKB-UniRule"/>
</dbReference>
<evidence type="ECO:0000256" key="3">
    <source>
        <dbReference type="ARBA" id="ARBA00022960"/>
    </source>
</evidence>
<evidence type="ECO:0000256" key="4">
    <source>
        <dbReference type="ARBA" id="ARBA00022984"/>
    </source>
</evidence>
<evidence type="ECO:0000256" key="6">
    <source>
        <dbReference type="PROSITE-ProRule" id="PRU01373"/>
    </source>
</evidence>
<dbReference type="OrthoDB" id="177750at2"/>
<dbReference type="GO" id="GO:0071555">
    <property type="term" value="P:cell wall organization"/>
    <property type="evidence" value="ECO:0007669"/>
    <property type="project" value="UniProtKB-UniRule"/>
</dbReference>
<protein>
    <submittedName>
        <fullName evidence="10">Cell surface protein</fullName>
    </submittedName>
</protein>
<keyword evidence="8" id="KW-0812">Transmembrane</keyword>
<gene>
    <name evidence="10" type="ORF">AYR63_09220</name>
</gene>
<feature type="region of interest" description="Disordered" evidence="7">
    <location>
        <begin position="30"/>
        <end position="73"/>
    </location>
</feature>
<evidence type="ECO:0000256" key="5">
    <source>
        <dbReference type="ARBA" id="ARBA00023316"/>
    </source>
</evidence>
<dbReference type="GO" id="GO:0018104">
    <property type="term" value="P:peptidoglycan-protein cross-linking"/>
    <property type="evidence" value="ECO:0007669"/>
    <property type="project" value="TreeGrafter"/>
</dbReference>
<evidence type="ECO:0000313" key="11">
    <source>
        <dbReference type="Proteomes" id="UP000093267"/>
    </source>
</evidence>
<dbReference type="EMBL" id="CP014924">
    <property type="protein sequence ID" value="ANZ67305.1"/>
    <property type="molecule type" value="Genomic_DNA"/>
</dbReference>
<keyword evidence="5 6" id="KW-0961">Cell wall biogenesis/degradation</keyword>
<evidence type="ECO:0000313" key="10">
    <source>
        <dbReference type="EMBL" id="ANZ67305.1"/>
    </source>
</evidence>
<evidence type="ECO:0000256" key="7">
    <source>
        <dbReference type="SAM" id="MobiDB-lite"/>
    </source>
</evidence>
<comment type="pathway">
    <text evidence="1 6">Cell wall biogenesis; peptidoglycan biosynthesis.</text>
</comment>
<keyword evidence="8" id="KW-1133">Transmembrane helix</keyword>
<dbReference type="PROSITE" id="PS52029">
    <property type="entry name" value="LD_TPASE"/>
    <property type="match status" value="1"/>
</dbReference>
<dbReference type="Gene3D" id="2.40.440.10">
    <property type="entry name" value="L,D-transpeptidase catalytic domain-like"/>
    <property type="match status" value="1"/>
</dbReference>
<feature type="compositionally biased region" description="Low complexity" evidence="7">
    <location>
        <begin position="30"/>
        <end position="58"/>
    </location>
</feature>
<feature type="domain" description="L,D-TPase catalytic" evidence="9">
    <location>
        <begin position="85"/>
        <end position="208"/>
    </location>
</feature>
<accession>A0A1B2IZ25</accession>
<feature type="transmembrane region" description="Helical" evidence="8">
    <location>
        <begin position="7"/>
        <end position="25"/>
    </location>
</feature>
<name>A0A1B2IZ25_9LACO</name>
<dbReference type="PANTHER" id="PTHR30582">
    <property type="entry name" value="L,D-TRANSPEPTIDASE"/>
    <property type="match status" value="1"/>
</dbReference>
<keyword evidence="3 6" id="KW-0133">Cell shape</keyword>
<dbReference type="InterPro" id="IPR005490">
    <property type="entry name" value="LD_TPept_cat_dom"/>
</dbReference>
<dbReference type="InterPro" id="IPR050979">
    <property type="entry name" value="LD-transpeptidase"/>
</dbReference>
<keyword evidence="2" id="KW-0808">Transferase</keyword>
<evidence type="ECO:0000256" key="8">
    <source>
        <dbReference type="SAM" id="Phobius"/>
    </source>
</evidence>
<dbReference type="Proteomes" id="UP000093267">
    <property type="component" value="Chromosome"/>
</dbReference>